<reference evidence="2" key="1">
    <citation type="submission" date="2021-01" db="EMBL/GenBank/DDBJ databases">
        <authorList>
            <consortium name="Genoscope - CEA"/>
            <person name="William W."/>
        </authorList>
    </citation>
    <scope>NUCLEOTIDE SEQUENCE</scope>
</reference>
<organism evidence="2 3">
    <name type="scientific">Paramecium octaurelia</name>
    <dbReference type="NCBI Taxonomy" id="43137"/>
    <lineage>
        <taxon>Eukaryota</taxon>
        <taxon>Sar</taxon>
        <taxon>Alveolata</taxon>
        <taxon>Ciliophora</taxon>
        <taxon>Intramacronucleata</taxon>
        <taxon>Oligohymenophorea</taxon>
        <taxon>Peniculida</taxon>
        <taxon>Parameciidae</taxon>
        <taxon>Paramecium</taxon>
    </lineage>
</organism>
<dbReference type="PANTHER" id="PTHR11319">
    <property type="entry name" value="G PROTEIN-COUPLED RECEPTOR-RELATED"/>
    <property type="match status" value="1"/>
</dbReference>
<evidence type="ECO:0000313" key="2">
    <source>
        <dbReference type="EMBL" id="CAD8193330.1"/>
    </source>
</evidence>
<feature type="transmembrane region" description="Helical" evidence="1">
    <location>
        <begin position="2619"/>
        <end position="2639"/>
    </location>
</feature>
<keyword evidence="3" id="KW-1185">Reference proteome</keyword>
<comment type="caution">
    <text evidence="2">The sequence shown here is derived from an EMBL/GenBank/DDBJ whole genome shotgun (WGS) entry which is preliminary data.</text>
</comment>
<dbReference type="Proteomes" id="UP000683925">
    <property type="component" value="Unassembled WGS sequence"/>
</dbReference>
<name>A0A8S1WXN1_PAROT</name>
<gene>
    <name evidence="2" type="ORF">POCTA_138.1.T1040091</name>
</gene>
<dbReference type="PANTHER" id="PTHR11319:SF35">
    <property type="entry name" value="OUTER MEMBRANE PROTEIN PMPC-RELATED"/>
    <property type="match status" value="1"/>
</dbReference>
<evidence type="ECO:0000256" key="1">
    <source>
        <dbReference type="SAM" id="Phobius"/>
    </source>
</evidence>
<keyword evidence="1" id="KW-0812">Transmembrane</keyword>
<accession>A0A8S1WXN1</accession>
<keyword evidence="1" id="KW-0472">Membrane</keyword>
<feature type="transmembrane region" description="Helical" evidence="1">
    <location>
        <begin position="2811"/>
        <end position="2830"/>
    </location>
</feature>
<feature type="transmembrane region" description="Helical" evidence="1">
    <location>
        <begin position="2842"/>
        <end position="2860"/>
    </location>
</feature>
<evidence type="ECO:0000313" key="3">
    <source>
        <dbReference type="Proteomes" id="UP000683925"/>
    </source>
</evidence>
<dbReference type="EMBL" id="CAJJDP010000104">
    <property type="protein sequence ID" value="CAD8193330.1"/>
    <property type="molecule type" value="Genomic_DNA"/>
</dbReference>
<protein>
    <submittedName>
        <fullName evidence="2">Uncharacterized protein</fullName>
    </submittedName>
</protein>
<dbReference type="OrthoDB" id="305899at2759"/>
<dbReference type="InterPro" id="IPR006212">
    <property type="entry name" value="Furin_repeat"/>
</dbReference>
<dbReference type="CDD" id="cd00064">
    <property type="entry name" value="FU"/>
    <property type="match status" value="1"/>
</dbReference>
<proteinExistence type="predicted"/>
<dbReference type="PROSITE" id="PS51257">
    <property type="entry name" value="PROKAR_LIPOPROTEIN"/>
    <property type="match status" value="1"/>
</dbReference>
<feature type="transmembrane region" description="Helical" evidence="1">
    <location>
        <begin position="2646"/>
        <end position="2664"/>
    </location>
</feature>
<dbReference type="OMA" id="VYIYLEL"/>
<feature type="transmembrane region" description="Helical" evidence="1">
    <location>
        <begin position="2701"/>
        <end position="2728"/>
    </location>
</feature>
<keyword evidence="1" id="KW-1133">Transmembrane helix</keyword>
<sequence length="2981" mass="343661">MIKKGRFVLFEQSVFSILFLLTAGCPFLDYELSLLSSSSPIEETIIESIGSSQSFAFWSFSIPMWEVKKYPQVEEKLYVDNRNEQLLFLLKSLDDERVIMFMHLAFSDFMPLVSHRLYIEEEIDSNNVFDYFYFSSEYEGKWCLTMITIQQKSVIVETNAMSTHLIPDLSQELNNVKFIIGGTGIINTSHQLGIFRGRLSKLIQFTDYSGNSFQLIKENCAIPRNVVGKQIVNLIPGLKNFQGDTQLNFEVNEVGQKFYISGWIKLDPSEASFITTYLVLRLTTFKLYSDELRLGDEILKITVDLDLAEPANSGYNIISHHYNMPVQGPVNPNFVGRKRLDDPLSPNFQTRLTKWHFIVYQHGLSDLFKSQMKINFQQGQTYELNVIFFDDFNAQGLFINTKYYIIFGGDLTVFRKLRGQMQNFQFCYNYEVDEDIQFQCHPTCFNCVGPLASNCLGCKDGLNRRWSEDLQTCFCTYGYIEIDGTCYSFNDIYPTLQFDEMPMDQTTSICPFGYFYLEVNKECIRCPQTTSTDLLCVDCLFDPNTWPLFPVCKTDYVTQKISFSEDAYRKQQRSSVDNDVYFIDQNFNLQLIEGASDYCNTDDELPNCFEFEQMRHLSNKVYLICKENHYFSNNQCVQLEVNCKRTEYKEPKCLECMQGYYLLNDKCEQCSLRCTSCNSLNCLSCPSGYEAVGTSCLSCGNYCSTCISQMNLYTLQPYMKCLKCVDDQKYFQSLNGVDCVKNTITNCLYAFQVAAEHDRLTTLDHSFTPYTGLIITKCAKCKEPYSFDEQTLHCVMRSQISCSYNYRLSSSGNDICLFGPKTSVIDPVSFTTGCIGLNQNCYTCIKGQVNTKVSYLCLICNNGYYSEKMTGQCQPCPINLHCLSCYQQNMKSKDNWKTDIRPYYRQAIDDNLQSHSFIDYGTSQNIEDYEVVCKFCQSGYELYQNLCIKACPDSCIQCIKINNENICVKCPDFIDGRFLSLHDNECIQCPISCSLCRQRDQDEIMAINPLFNNANFKYSSNQCLKQFHGYFDQQLGIFVNCEHAECIRKLQINLNLYCSSSDYNDALNQLLTEVEVKIFKQSNILINDLFSPNSFQQFETDEFYKQANEKVIKTILIKIVSNKPQTCTINNTKNVRQIFSQNIFSAINVELEIHGNSITTFKFDKVISFINFKRVYLSKMTMIPFEINNQKQLIFVSSFTQQIQLSDLIYTGDASNQKQQIIIKNSNDVVIENLKLSNIDINNVEAFITIDQIPQIQNVKISNIECISSQAQNIILLFLNLKETDFVEVSNVKIASKFTQVSFLKQVSGNLIINNIQIEDSQISNTNGLFNFETLLQVEITQFLILNSIIINSTILYLNGYSSLKSVEFKSNELSIESIGITNKNVEVTLYTFQDVSFKLNKYDQSSSLVKVKESFSPNKVIRISKLSLIANTLTSIPSLQFLEQQLTTLFYLQIQNVSVTDLSIERAYGIRDITFADVIYLNLNRINIQQHEQHLFKGLHQYVDCFTRSIQSEYYITSLYLYDVSQIDIRQLTIDMAESINYPIINIQSSIAVSSTSKSLHLEEINFTNNLIIIINKMKSTSLFQMSSEQEYQITILNSFMKYNLMHQYEQNDRIYSGLIFNFDCPYCTIKITNLLVEDNLVTNTTDNVISLKAKSISIRQSKFFQNSIFQYSIIQPYLLWGFHKNEEIFVEQIKQIFPIRVITGNIKLIGQNINLENLNITNSSGSGLYIKIESVATLLIKNTIFNHITTHFIDSDENGGAIYIDSSYAMRSNILLSNITASNIHCRNYGGLLFLLNGESYIQINLTNLNIADVYALRGSIVYSEFSSTFNSIQSFKISHLVSANNLQKQLLYFQKFIVNKLDSAAMQTLSFQRSLIKISNAQTITMEYLQISELNFESLGFFDNIKGAQIKQIQLTQCQLINSFIVINTNQDKSQIFIHQLKLHNSTILDIISLTPTSECTNSESQTKLVQFQCLTEFFQKQSPVKLNSNNEVQSPSCLIQKLKQLDRKSNASLIYLNLYNSSLSISQVSFQYLKCPNGLLFINFQRKEGTLSMKNVNVQNNICELSSCLKIVKTSSSSRILENLNQYINKKQYDFKLQDYICSFNYGYEGTCLQISNIKTLIVSSIFQHNVAHQSGGSMIVIGEESFILAYCTIQNNTAQFGGGFAVADQISQNLTRLGSVLNENNALKFGANQAQLPSSLSITTDTKNVLAKVKIIEQSNLLIEQIEIKPYQVFTNTYSDALYVPNGQKLSKYEYFDWKKGEYYQYNLHLRIVALDPQNEVQENLNNTYCEISGGLLRPDEITEFSNNFTNMKNISFNSTDYNLDDIIFYLDDELNMTLQMQFYCNSIYVPIYGEQQEIISYHNNYYLRLNIKTLPCQMGEIKRTSDLTCQPCDSEQGQYSVSFNSQNCTIKDDSSTKEIKSAQMNLRPGYWRPYFYNDQISSCINLLSNCLGGWKEGDTSCFIGHIGALCEECDIYNLRGEGHFSTSTKYSCSSCAEKDTNSIIITAISIWTLVSILISVKGTVSLLEDIALKVQVKKIRFFMSMQESYSGILIKMLTNHLQILSTITSFKLNLPSGMASAINASGNPIQTMTYSLDCFLMEMFYFNIHYSRMIWQMIMPFIYIFIFFLLYWIAIKLKKVAYSVSVITTTFIYLYIYLQPNLVGGLISLISFRNISNVKWIQANVAYRYDTFSHFLWLLSFCLPGLLVIAFLIPFFFYYALYINKDNLNDKRVRQQWGYLYNEYKTDVYFWEIVKIVEKELLIIFLSYYDETIVKKGILVLLVVYIYLELNTKFKPYQSPNLNRLDAYSANVCEISIALGIGIYVDQIYGSLEIQIPYFIILATLNLYFLLLVLKEILQSYKRDLEIQLDKVRDLVRQKAPWTMEYRFLNKELQNRQEMRIRVKSRYRKIREYLMEQAKQILEFKQYIQGTKTFKTAKIYPEQFSECSQPEEIHKEPKQFIQAKESQSNLDECFV</sequence>